<evidence type="ECO:0000256" key="7">
    <source>
        <dbReference type="ARBA" id="ARBA00022734"/>
    </source>
</evidence>
<keyword evidence="9" id="KW-0418">Kinase</keyword>
<keyword evidence="8 11" id="KW-0547">Nucleotide-binding</keyword>
<organism evidence="14 15">
    <name type="scientific">Ziziphus jujuba var. spinosa</name>
    <dbReference type="NCBI Taxonomy" id="714518"/>
    <lineage>
        <taxon>Eukaryota</taxon>
        <taxon>Viridiplantae</taxon>
        <taxon>Streptophyta</taxon>
        <taxon>Embryophyta</taxon>
        <taxon>Tracheophyta</taxon>
        <taxon>Spermatophyta</taxon>
        <taxon>Magnoliopsida</taxon>
        <taxon>eudicotyledons</taxon>
        <taxon>Gunneridae</taxon>
        <taxon>Pentapetalae</taxon>
        <taxon>rosids</taxon>
        <taxon>fabids</taxon>
        <taxon>Rosales</taxon>
        <taxon>Rhamnaceae</taxon>
        <taxon>Paliureae</taxon>
        <taxon>Ziziphus</taxon>
    </lineage>
</organism>
<comment type="similarity">
    <text evidence="1">Belongs to the protein kinase superfamily. CMGC Ser/Thr protein kinase family. CDC2/CDKX subfamily.</text>
</comment>
<feature type="binding site" evidence="11">
    <location>
        <position position="160"/>
    </location>
    <ligand>
        <name>ATP</name>
        <dbReference type="ChEBI" id="CHEBI:30616"/>
    </ligand>
</feature>
<feature type="region of interest" description="Disordered" evidence="12">
    <location>
        <begin position="646"/>
        <end position="683"/>
    </location>
</feature>
<dbReference type="PANTHER" id="PTHR24056">
    <property type="entry name" value="CELL DIVISION PROTEIN KINASE"/>
    <property type="match status" value="1"/>
</dbReference>
<dbReference type="CDD" id="cd07840">
    <property type="entry name" value="STKc_CDK9_like"/>
    <property type="match status" value="1"/>
</dbReference>
<evidence type="ECO:0000256" key="3">
    <source>
        <dbReference type="ARBA" id="ARBA00008536"/>
    </source>
</evidence>
<dbReference type="PANTHER" id="PTHR24056:SF387">
    <property type="entry name" value="F8L10.9 PROTEIN"/>
    <property type="match status" value="1"/>
</dbReference>
<dbReference type="Pfam" id="PF00139">
    <property type="entry name" value="Lectin_legB"/>
    <property type="match status" value="1"/>
</dbReference>
<evidence type="ECO:0000256" key="10">
    <source>
        <dbReference type="ARBA" id="ARBA00022840"/>
    </source>
</evidence>
<evidence type="ECO:0000313" key="15">
    <source>
        <dbReference type="Proteomes" id="UP000813462"/>
    </source>
</evidence>
<comment type="similarity">
    <text evidence="2">Belongs to the leguminous lectin family.</text>
</comment>
<dbReference type="InterPro" id="IPR001220">
    <property type="entry name" value="Legume_lectin_dom"/>
</dbReference>
<evidence type="ECO:0000256" key="9">
    <source>
        <dbReference type="ARBA" id="ARBA00022777"/>
    </source>
</evidence>
<proteinExistence type="inferred from homology"/>
<sequence length="1051" mass="117113">MGCICCKPSAIDDSKESPRERFSSKASLDLRGARVTSSRREEAYRAKDRYDSNDGRAMLLDKQSNGFVALHGEDIERKREKMEYVVNQHPGTGSVPKASEGEQIAAGWPSWLVAVAGEAIKGWIPRRADSFEKLDKIGQGTYSNVYRARDLDKKKIVALKKVRFDNLEPESVRFMAREIHILRRLDHPNVIKLEGLVTSRMSCSLYLVFEYMEHDLAGLASHPGLKFTEAQVKCYMQQLLSGLDHCHSHGVLHRDIKGSNLLIDNNGILKIADFGLASFYDPHQHQPLTSRVVTLWYRPPELLLGATYYGTAVDLWSTGCILAELYAGKPIMPGRTEVEQLHKIFKLCGSPSEDYWRKSKLPHATIFKPQQPYRRCVAETFKDFPAPALALMEVLLSIDPADRGSSASALKSEFFTTKPLPCDPSSLPKYPPSKEFDAKVRDEEARSMTIFDDVTVRWLVGLFYSNRIVSKSVGNVEIDTNNDLELDCIRLLQGAAGSKGQRGTRESRAIPAPDANAELVLSMQIIDSALDIGILNSILYLPCHNMLYLFQKRQGQSNSKSRSEKFNPHPEEVASGFPIDPPRPSQAADVGSDSQGFNHKRASHSGPLAHRAWAKATKNPEDAPKVSAGADLSTMSGIVAARRSLLSEERRERSSSSQSEVPKVIGRFPGSFKEATDSSQQDQKLNMQVIGTNQKEDGQLGNKDPILIGYGSKNHKIHYSGPLLVPSSNMEQMLKDHDRQVQEAVRRARLDKAKVRKVQAEGNQISTNSLFVSGRSLLAADVVHPGHYTMEYARLLAVFLSQLFLLHSTFAVDFSFDGFSSSDLLLYGDATISSNVLSLTENTTFSMGRALFHAKVPTRFTNSSKLLPFSTSFTFSLSKLKNSLPGHGFVFIFVPSAGIQGASSSQNLGFLNRTNDGNPNGHVFGVEFDVFQNHEFNDINDNHVGVDINSLTSIVAYKAGYWFDNKTNWSFKEVRLNDGANYRVWIEYWSHNLIITLAPAYKKKPQRPLIKVPLDLSGVFLDEMYVGFSAATGQLLQNHKILSWSFNNSIF</sequence>
<dbReference type="InterPro" id="IPR017441">
    <property type="entry name" value="Protein_kinase_ATP_BS"/>
</dbReference>
<dbReference type="GO" id="GO:0032968">
    <property type="term" value="P:positive regulation of transcription elongation by RNA polymerase II"/>
    <property type="evidence" value="ECO:0007669"/>
    <property type="project" value="TreeGrafter"/>
</dbReference>
<dbReference type="InterPro" id="IPR011009">
    <property type="entry name" value="Kinase-like_dom_sf"/>
</dbReference>
<gene>
    <name evidence="14" type="ORF">FEM48_Zijuj12G0102900</name>
</gene>
<keyword evidence="10 11" id="KW-0067">ATP-binding</keyword>
<dbReference type="EMBL" id="JAEACU010000012">
    <property type="protein sequence ID" value="KAH7512556.1"/>
    <property type="molecule type" value="Genomic_DNA"/>
</dbReference>
<evidence type="ECO:0000256" key="6">
    <source>
        <dbReference type="ARBA" id="ARBA00022679"/>
    </source>
</evidence>
<dbReference type="FunFam" id="2.60.120.200:FF:000246">
    <property type="entry name" value="L-type lectin-domain containing receptor kinase V.9"/>
    <property type="match status" value="1"/>
</dbReference>
<evidence type="ECO:0000256" key="1">
    <source>
        <dbReference type="ARBA" id="ARBA00006485"/>
    </source>
</evidence>
<dbReference type="InterPro" id="IPR008271">
    <property type="entry name" value="Ser/Thr_kinase_AS"/>
</dbReference>
<dbReference type="Gene3D" id="1.10.510.10">
    <property type="entry name" value="Transferase(Phosphotransferase) domain 1"/>
    <property type="match status" value="1"/>
</dbReference>
<feature type="domain" description="Protein kinase" evidence="13">
    <location>
        <begin position="131"/>
        <end position="415"/>
    </location>
</feature>
<accession>A0A978UCR3</accession>
<dbReference type="InterPro" id="IPR050108">
    <property type="entry name" value="CDK"/>
</dbReference>
<comment type="caution">
    <text evidence="14">The sequence shown here is derived from an EMBL/GenBank/DDBJ whole genome shotgun (WGS) entry which is preliminary data.</text>
</comment>
<dbReference type="Proteomes" id="UP000813462">
    <property type="component" value="Unassembled WGS sequence"/>
</dbReference>
<dbReference type="Gene3D" id="2.60.120.200">
    <property type="match status" value="1"/>
</dbReference>
<dbReference type="GO" id="GO:0000307">
    <property type="term" value="C:cyclin-dependent protein kinase holoenzyme complex"/>
    <property type="evidence" value="ECO:0007669"/>
    <property type="project" value="TreeGrafter"/>
</dbReference>
<feature type="region of interest" description="Disordered" evidence="12">
    <location>
        <begin position="558"/>
        <end position="612"/>
    </location>
</feature>
<name>A0A978UCR3_ZIZJJ</name>
<keyword evidence="5" id="KW-0723">Serine/threonine-protein kinase</keyword>
<dbReference type="GO" id="GO:0005634">
    <property type="term" value="C:nucleus"/>
    <property type="evidence" value="ECO:0007669"/>
    <property type="project" value="TreeGrafter"/>
</dbReference>
<dbReference type="PROSITE" id="PS50011">
    <property type="entry name" value="PROTEIN_KINASE_DOM"/>
    <property type="match status" value="1"/>
</dbReference>
<keyword evidence="7" id="KW-0430">Lectin</keyword>
<dbReference type="Pfam" id="PF00069">
    <property type="entry name" value="Pkinase"/>
    <property type="match status" value="1"/>
</dbReference>
<dbReference type="GO" id="GO:0030246">
    <property type="term" value="F:carbohydrate binding"/>
    <property type="evidence" value="ECO:0007669"/>
    <property type="project" value="UniProtKB-KW"/>
</dbReference>
<evidence type="ECO:0000259" key="13">
    <source>
        <dbReference type="PROSITE" id="PS50011"/>
    </source>
</evidence>
<dbReference type="GO" id="GO:0005524">
    <property type="term" value="F:ATP binding"/>
    <property type="evidence" value="ECO:0007669"/>
    <property type="project" value="UniProtKB-UniRule"/>
</dbReference>
<comment type="similarity">
    <text evidence="4">In the C-terminal section; belongs to the protein kinase superfamily. Ser/Thr protein kinase family.</text>
</comment>
<dbReference type="AlphaFoldDB" id="A0A978UCR3"/>
<dbReference type="Gene3D" id="3.30.200.20">
    <property type="entry name" value="Phosphorylase Kinase, domain 1"/>
    <property type="match status" value="1"/>
</dbReference>
<reference evidence="14" key="1">
    <citation type="journal article" date="2021" name="Front. Plant Sci.">
        <title>Chromosome-Scale Genome Assembly for Chinese Sour Jujube and Insights Into Its Genome Evolution and Domestication Signature.</title>
        <authorList>
            <person name="Shen L.-Y."/>
            <person name="Luo H."/>
            <person name="Wang X.-L."/>
            <person name="Wang X.-M."/>
            <person name="Qiu X.-J."/>
            <person name="Liu H."/>
            <person name="Zhou S.-S."/>
            <person name="Jia K.-H."/>
            <person name="Nie S."/>
            <person name="Bao Y.-T."/>
            <person name="Zhang R.-G."/>
            <person name="Yun Q.-Z."/>
            <person name="Chai Y.-H."/>
            <person name="Lu J.-Y."/>
            <person name="Li Y."/>
            <person name="Zhao S.-W."/>
            <person name="Mao J.-F."/>
            <person name="Jia S.-G."/>
            <person name="Mao Y.-M."/>
        </authorList>
    </citation>
    <scope>NUCLEOTIDE SEQUENCE</scope>
    <source>
        <strain evidence="14">AT0</strain>
        <tissue evidence="14">Leaf</tissue>
    </source>
</reference>
<dbReference type="CDD" id="cd06899">
    <property type="entry name" value="lectin_legume_LecRK_Arcelin_ConA"/>
    <property type="match status" value="1"/>
</dbReference>
<dbReference type="GO" id="GO:0008353">
    <property type="term" value="F:RNA polymerase II CTD heptapeptide repeat kinase activity"/>
    <property type="evidence" value="ECO:0007669"/>
    <property type="project" value="TreeGrafter"/>
</dbReference>
<protein>
    <recommendedName>
        <fullName evidence="13">Protein kinase domain-containing protein</fullName>
    </recommendedName>
</protein>
<dbReference type="FunFam" id="3.30.200.20:FF:000021">
    <property type="entry name" value="probable serine/threonine-protein kinase At1g54610"/>
    <property type="match status" value="1"/>
</dbReference>
<evidence type="ECO:0000256" key="5">
    <source>
        <dbReference type="ARBA" id="ARBA00022527"/>
    </source>
</evidence>
<dbReference type="PROSITE" id="PS00108">
    <property type="entry name" value="PROTEIN_KINASE_ST"/>
    <property type="match status" value="1"/>
</dbReference>
<dbReference type="SUPFAM" id="SSF49899">
    <property type="entry name" value="Concanavalin A-like lectins/glucanases"/>
    <property type="match status" value="1"/>
</dbReference>
<evidence type="ECO:0000256" key="4">
    <source>
        <dbReference type="ARBA" id="ARBA00010217"/>
    </source>
</evidence>
<evidence type="ECO:0000313" key="14">
    <source>
        <dbReference type="EMBL" id="KAH7512556.1"/>
    </source>
</evidence>
<feature type="compositionally biased region" description="Basic and acidic residues" evidence="12">
    <location>
        <begin position="561"/>
        <end position="572"/>
    </location>
</feature>
<keyword evidence="6" id="KW-0808">Transferase</keyword>
<dbReference type="SUPFAM" id="SSF56112">
    <property type="entry name" value="Protein kinase-like (PK-like)"/>
    <property type="match status" value="1"/>
</dbReference>
<evidence type="ECO:0000256" key="11">
    <source>
        <dbReference type="PROSITE-ProRule" id="PRU10141"/>
    </source>
</evidence>
<dbReference type="PROSITE" id="PS00107">
    <property type="entry name" value="PROTEIN_KINASE_ATP"/>
    <property type="match status" value="1"/>
</dbReference>
<dbReference type="SMART" id="SM00220">
    <property type="entry name" value="S_TKc"/>
    <property type="match status" value="1"/>
</dbReference>
<evidence type="ECO:0000256" key="2">
    <source>
        <dbReference type="ARBA" id="ARBA00007606"/>
    </source>
</evidence>
<evidence type="ECO:0000256" key="8">
    <source>
        <dbReference type="ARBA" id="ARBA00022741"/>
    </source>
</evidence>
<dbReference type="InterPro" id="IPR000719">
    <property type="entry name" value="Prot_kinase_dom"/>
</dbReference>
<dbReference type="FunFam" id="1.10.510.10:FF:000043">
    <property type="entry name" value="probable serine/threonine-protein kinase At1g54610"/>
    <property type="match status" value="1"/>
</dbReference>
<evidence type="ECO:0000256" key="12">
    <source>
        <dbReference type="SAM" id="MobiDB-lite"/>
    </source>
</evidence>
<comment type="similarity">
    <text evidence="3">In the N-terminal section; belongs to the leguminous lectin family.</text>
</comment>
<dbReference type="InterPro" id="IPR013320">
    <property type="entry name" value="ConA-like_dom_sf"/>
</dbReference>